<proteinExistence type="predicted"/>
<dbReference type="EMBL" id="MU394310">
    <property type="protein sequence ID" value="KAI6087075.1"/>
    <property type="molecule type" value="Genomic_DNA"/>
</dbReference>
<keyword evidence="2" id="KW-1185">Reference proteome</keyword>
<sequence length="888" mass="97531">MSSTGDAPGAAANDAGSQGTDNSPTADATPPSTTQGQSNGNVPRPKRLACMICRKRKLRCDGIKPSCSTCTRLGHACAYDEVRRKSGPKRGYVKALEERLKQVETLLNKTQEPSFTAAPEAPKTPAVSFEQNRNHNHNNNRNHNQNHNNSQRAPATPNFNVTNPSIAIANDRDMDRWHFNEESPQAGGNLEDFNFNGNISMTMGGMSGMDSSFPWEMIGLGLEEPLPPQETIDELNQIYFDKIHPSLPMIHKFRYLAAMNLAPNQRPPVALRYAIWTQACAITDKYMDLRDLFYQRSRKYVEADYVKGYGEHMISVAHAQTHILLASYEFKMMYFPRAWMSTGAAVRLSQMIGLHRLDGSGLDVKQCLPPPRDWTEREERRRTFWMAFCKDRYASIGTGWPMTIDERDVMTNLPASEEAFEMSRPEQTQSLADSMSPAGAAKLSSFGGIVLMACLFGRNLVHLHRPDADDRDHDLNGEFWKRHRNMDNILLNTSLCLPNHLKLPAGLANPNIVFTNMNIHTSTICLHQAAIFKADRNKLPPSVSAESKVRCITAANEIASIMRMVSHLDLSAMNPFISFCLYVAARVFVQYLKSRPDDSQTADSLRFLLAAMNALKRKNPLTESFLVQLDVDLEALGTRIPKLKSAFPRNTDSPGCGVKLPQMRKHDASMECHGEDGGGGILAYRHANVGNDNPSNVPNVSQPESHNSIPSMQRSDDFGGQGWQQIPTRERSTGPEGCNQGIIPPMLYTGYVEGQEADLSGTSNTDGPSNRPTPNSSSGSDNRQSASGNGQMGNSSGRASFDTSPIGSHRNLGHQAEMDAAAAFFQMSGGSTGMTPEQSFGTGETPGSGGFTFPNGFTGQTGMTPVAEGVLQQLMGDIPMDLRWDSGA</sequence>
<comment type="caution">
    <text evidence="1">The sequence shown here is derived from an EMBL/GenBank/DDBJ whole genome shotgun (WGS) entry which is preliminary data.</text>
</comment>
<accession>A0ACC0D2X4</accession>
<protein>
    <submittedName>
        <fullName evidence="1">Uncharacterized protein</fullName>
    </submittedName>
</protein>
<name>A0ACC0D2X4_9PEZI</name>
<reference evidence="1 2" key="1">
    <citation type="journal article" date="2022" name="New Phytol.">
        <title>Ecological generalism drives hyperdiversity of secondary metabolite gene clusters in xylarialean endophytes.</title>
        <authorList>
            <person name="Franco M.E.E."/>
            <person name="Wisecaver J.H."/>
            <person name="Arnold A.E."/>
            <person name="Ju Y.M."/>
            <person name="Slot J.C."/>
            <person name="Ahrendt S."/>
            <person name="Moore L.P."/>
            <person name="Eastman K.E."/>
            <person name="Scott K."/>
            <person name="Konkel Z."/>
            <person name="Mondo S.J."/>
            <person name="Kuo A."/>
            <person name="Hayes R.D."/>
            <person name="Haridas S."/>
            <person name="Andreopoulos B."/>
            <person name="Riley R."/>
            <person name="LaButti K."/>
            <person name="Pangilinan J."/>
            <person name="Lipzen A."/>
            <person name="Amirebrahimi M."/>
            <person name="Yan J."/>
            <person name="Adam C."/>
            <person name="Keymanesh K."/>
            <person name="Ng V."/>
            <person name="Louie K."/>
            <person name="Northen T."/>
            <person name="Drula E."/>
            <person name="Henrissat B."/>
            <person name="Hsieh H.M."/>
            <person name="Youens-Clark K."/>
            <person name="Lutzoni F."/>
            <person name="Miadlikowska J."/>
            <person name="Eastwood D.C."/>
            <person name="Hamelin R.C."/>
            <person name="Grigoriev I.V."/>
            <person name="U'Ren J.M."/>
        </authorList>
    </citation>
    <scope>NUCLEOTIDE SEQUENCE [LARGE SCALE GENOMIC DNA]</scope>
    <source>
        <strain evidence="1 2">ER1909</strain>
    </source>
</reference>
<evidence type="ECO:0000313" key="1">
    <source>
        <dbReference type="EMBL" id="KAI6087075.1"/>
    </source>
</evidence>
<evidence type="ECO:0000313" key="2">
    <source>
        <dbReference type="Proteomes" id="UP001497680"/>
    </source>
</evidence>
<dbReference type="Proteomes" id="UP001497680">
    <property type="component" value="Unassembled WGS sequence"/>
</dbReference>
<organism evidence="1 2">
    <name type="scientific">Hypoxylon rubiginosum</name>
    <dbReference type="NCBI Taxonomy" id="110542"/>
    <lineage>
        <taxon>Eukaryota</taxon>
        <taxon>Fungi</taxon>
        <taxon>Dikarya</taxon>
        <taxon>Ascomycota</taxon>
        <taxon>Pezizomycotina</taxon>
        <taxon>Sordariomycetes</taxon>
        <taxon>Xylariomycetidae</taxon>
        <taxon>Xylariales</taxon>
        <taxon>Hypoxylaceae</taxon>
        <taxon>Hypoxylon</taxon>
    </lineage>
</organism>
<gene>
    <name evidence="1" type="ORF">F4821DRAFT_118673</name>
</gene>